<comment type="similarity">
    <text evidence="2">Belongs to the tyrosyl-DNA phosphodiesterase family.</text>
</comment>
<sequence length="584" mass="64351">MDAEPPAKKPRLDGSHAEQVRAQRSAFLSTLSRSVSPPRSRSSDASTLLTSDKDRTQTRLQPETTPPQQMTSGRTDGQTYVPNGVSFTAPNGTGRAISSPFQLTRVRDLPAKDNIDTVSLHDILGDPLIKQAWIFNFCFDVNWTMQHFDADVRRLVDVKVVHGSWRQEDGNRLGIEKDLKAWKNVQEIRAYLPDPFGTHHSKMIILFKHDDTAQVVIHTANMLEKDWDHMTQAAWKSPVLPLMQRPGDKKQEVGKIGSGDRFKHDLLRYLNAYGSKLKPLCEQLLRHDFSAIRAALVASVPSYVKPSDPPDKRWGHLALADALAAVESSRPTKSPPGEQRLVCQVSSIATLPAAWLTDTIVKAACTSVARNTSTSIIYPAPTDLRNALTGYATGGSIHTKIASAAQQKQVAALRPQLHRWGAQSSVSSAQAGRHMIPPHIKTYICYSSKPTLQTPTPEIDWVLVSSANLSTQAWGTAPRAPATVKRVKGPGEAVSHISSFEIGVLVWPELFLDEPDGKAKARMVPSFGKDTPDLHRIVEGSGDEVIVGMRMPYDLPLTPYGPTEMPWSPSATYDEPDRLGQTWT</sequence>
<accession>A0ABR0KCA6</accession>
<keyword evidence="6" id="KW-0269">Exonuclease</keyword>
<dbReference type="InterPro" id="IPR010347">
    <property type="entry name" value="Tdp1"/>
</dbReference>
<keyword evidence="11" id="KW-1185">Reference proteome</keyword>
<evidence type="ECO:0000313" key="10">
    <source>
        <dbReference type="EMBL" id="KAK5093354.1"/>
    </source>
</evidence>
<comment type="subcellular location">
    <subcellularLocation>
        <location evidence="1">Nucleus</location>
    </subcellularLocation>
</comment>
<feature type="region of interest" description="Disordered" evidence="9">
    <location>
        <begin position="1"/>
        <end position="80"/>
    </location>
</feature>
<gene>
    <name evidence="10" type="ORF">LTR24_004342</name>
</gene>
<dbReference type="Pfam" id="PF06087">
    <property type="entry name" value="Tyr-DNA_phospho"/>
    <property type="match status" value="1"/>
</dbReference>
<dbReference type="CDD" id="cd09123">
    <property type="entry name" value="PLDc_Tdp1_2"/>
    <property type="match status" value="1"/>
</dbReference>
<evidence type="ECO:0000256" key="4">
    <source>
        <dbReference type="ARBA" id="ARBA00022763"/>
    </source>
</evidence>
<evidence type="ECO:0000256" key="2">
    <source>
        <dbReference type="ARBA" id="ARBA00010205"/>
    </source>
</evidence>
<proteinExistence type="inferred from homology"/>
<evidence type="ECO:0000256" key="7">
    <source>
        <dbReference type="ARBA" id="ARBA00023204"/>
    </source>
</evidence>
<keyword evidence="8" id="KW-0539">Nucleus</keyword>
<feature type="compositionally biased region" description="Polar residues" evidence="9">
    <location>
        <begin position="58"/>
        <end position="80"/>
    </location>
</feature>
<reference evidence="10 11" key="1">
    <citation type="submission" date="2023-08" db="EMBL/GenBank/DDBJ databases">
        <title>Black Yeasts Isolated from many extreme environments.</title>
        <authorList>
            <person name="Coleine C."/>
            <person name="Stajich J.E."/>
            <person name="Selbmann L."/>
        </authorList>
    </citation>
    <scope>NUCLEOTIDE SEQUENCE [LARGE SCALE GENOMIC DNA]</scope>
    <source>
        <strain evidence="10 11">CCFEE 5885</strain>
    </source>
</reference>
<keyword evidence="4" id="KW-0227">DNA damage</keyword>
<evidence type="ECO:0000256" key="5">
    <source>
        <dbReference type="ARBA" id="ARBA00022801"/>
    </source>
</evidence>
<feature type="region of interest" description="Disordered" evidence="9">
    <location>
        <begin position="565"/>
        <end position="584"/>
    </location>
</feature>
<evidence type="ECO:0008006" key="12">
    <source>
        <dbReference type="Google" id="ProtNLM"/>
    </source>
</evidence>
<evidence type="ECO:0000313" key="11">
    <source>
        <dbReference type="Proteomes" id="UP001345013"/>
    </source>
</evidence>
<comment type="caution">
    <text evidence="10">The sequence shown here is derived from an EMBL/GenBank/DDBJ whole genome shotgun (WGS) entry which is preliminary data.</text>
</comment>
<dbReference type="Gene3D" id="3.30.870.10">
    <property type="entry name" value="Endonuclease Chain A"/>
    <property type="match status" value="2"/>
</dbReference>
<name>A0ABR0KCA6_9EURO</name>
<evidence type="ECO:0000256" key="6">
    <source>
        <dbReference type="ARBA" id="ARBA00022839"/>
    </source>
</evidence>
<dbReference type="EMBL" id="JAVRRG010000044">
    <property type="protein sequence ID" value="KAK5093354.1"/>
    <property type="molecule type" value="Genomic_DNA"/>
</dbReference>
<keyword evidence="7" id="KW-0234">DNA repair</keyword>
<dbReference type="PANTHER" id="PTHR12415">
    <property type="entry name" value="TYROSYL-DNA PHOSPHODIESTERASE 1"/>
    <property type="match status" value="1"/>
</dbReference>
<dbReference type="CDD" id="cd09194">
    <property type="entry name" value="PLDc_yTdp1_1"/>
    <property type="match status" value="1"/>
</dbReference>
<dbReference type="SUPFAM" id="SSF56024">
    <property type="entry name" value="Phospholipase D/nuclease"/>
    <property type="match status" value="2"/>
</dbReference>
<feature type="compositionally biased region" description="Basic and acidic residues" evidence="9">
    <location>
        <begin position="1"/>
        <end position="21"/>
    </location>
</feature>
<keyword evidence="5" id="KW-0378">Hydrolase</keyword>
<evidence type="ECO:0000256" key="1">
    <source>
        <dbReference type="ARBA" id="ARBA00004123"/>
    </source>
</evidence>
<dbReference type="PANTHER" id="PTHR12415:SF0">
    <property type="entry name" value="TYROSYL-DNA PHOSPHODIESTERASE 1"/>
    <property type="match status" value="1"/>
</dbReference>
<evidence type="ECO:0000256" key="8">
    <source>
        <dbReference type="ARBA" id="ARBA00023242"/>
    </source>
</evidence>
<protein>
    <recommendedName>
        <fullName evidence="12">Tyrosyl-DNA phosphodiesterase</fullName>
    </recommendedName>
</protein>
<evidence type="ECO:0000256" key="9">
    <source>
        <dbReference type="SAM" id="MobiDB-lite"/>
    </source>
</evidence>
<evidence type="ECO:0000256" key="3">
    <source>
        <dbReference type="ARBA" id="ARBA00022722"/>
    </source>
</evidence>
<dbReference type="Proteomes" id="UP001345013">
    <property type="component" value="Unassembled WGS sequence"/>
</dbReference>
<organism evidence="10 11">
    <name type="scientific">Lithohypha guttulata</name>
    <dbReference type="NCBI Taxonomy" id="1690604"/>
    <lineage>
        <taxon>Eukaryota</taxon>
        <taxon>Fungi</taxon>
        <taxon>Dikarya</taxon>
        <taxon>Ascomycota</taxon>
        <taxon>Pezizomycotina</taxon>
        <taxon>Eurotiomycetes</taxon>
        <taxon>Chaetothyriomycetidae</taxon>
        <taxon>Chaetothyriales</taxon>
        <taxon>Trichomeriaceae</taxon>
        <taxon>Lithohypha</taxon>
    </lineage>
</organism>
<keyword evidence="3" id="KW-0540">Nuclease</keyword>